<dbReference type="Proteomes" id="UP001479290">
    <property type="component" value="Unassembled WGS sequence"/>
</dbReference>
<sequence>MRQQKKLREAIEAELKEFQDRIAPITDVLKNIDQYTMEMLRELNKPLHVPSFFSKPFITFVEFACVMNIDDIADVVEQMSKTAHLTATLSGVFAGIDMVPYFFSFTEDKRAFSDMKKLVNTPIHQQISENQIKSKAGKFILDVRKVILHLQNIMDELKKTKDLLATYWDKPNKTK</sequence>
<dbReference type="EMBL" id="JAWDJR010000007">
    <property type="protein sequence ID" value="KAK9971311.1"/>
    <property type="molecule type" value="Genomic_DNA"/>
</dbReference>
<gene>
    <name evidence="1" type="ORF">ABG768_024685</name>
</gene>
<evidence type="ECO:0000313" key="1">
    <source>
        <dbReference type="EMBL" id="KAK9971311.1"/>
    </source>
</evidence>
<reference evidence="1 2" key="1">
    <citation type="submission" date="2024-05" db="EMBL/GenBank/DDBJ databases">
        <title>A high-quality chromosomal-level genome assembly of Topmouth culter (Culter alburnus).</title>
        <authorList>
            <person name="Zhao H."/>
        </authorList>
    </citation>
    <scope>NUCLEOTIDE SEQUENCE [LARGE SCALE GENOMIC DNA]</scope>
    <source>
        <strain evidence="1">CATC2023</strain>
        <tissue evidence="1">Muscle</tissue>
    </source>
</reference>
<protein>
    <submittedName>
        <fullName evidence="1">Uncharacterized protein</fullName>
    </submittedName>
</protein>
<keyword evidence="2" id="KW-1185">Reference proteome</keyword>
<evidence type="ECO:0000313" key="2">
    <source>
        <dbReference type="Proteomes" id="UP001479290"/>
    </source>
</evidence>
<comment type="caution">
    <text evidence="1">The sequence shown here is derived from an EMBL/GenBank/DDBJ whole genome shotgun (WGS) entry which is preliminary data.</text>
</comment>
<name>A0AAW2ACE8_CULAL</name>
<dbReference type="AlphaFoldDB" id="A0AAW2ACE8"/>
<accession>A0AAW2ACE8</accession>
<organism evidence="1 2">
    <name type="scientific">Culter alburnus</name>
    <name type="common">Topmouth culter</name>
    <dbReference type="NCBI Taxonomy" id="194366"/>
    <lineage>
        <taxon>Eukaryota</taxon>
        <taxon>Metazoa</taxon>
        <taxon>Chordata</taxon>
        <taxon>Craniata</taxon>
        <taxon>Vertebrata</taxon>
        <taxon>Euteleostomi</taxon>
        <taxon>Actinopterygii</taxon>
        <taxon>Neopterygii</taxon>
        <taxon>Teleostei</taxon>
        <taxon>Ostariophysi</taxon>
        <taxon>Cypriniformes</taxon>
        <taxon>Xenocyprididae</taxon>
        <taxon>Xenocypridinae</taxon>
        <taxon>Culter</taxon>
    </lineage>
</organism>
<proteinExistence type="predicted"/>